<accession>A0AAV7WR95</accession>
<proteinExistence type="predicted"/>
<gene>
    <name evidence="1" type="ORF">NDU88_004190</name>
</gene>
<evidence type="ECO:0000313" key="1">
    <source>
        <dbReference type="EMBL" id="KAJ1216589.1"/>
    </source>
</evidence>
<reference evidence="1" key="1">
    <citation type="journal article" date="2022" name="bioRxiv">
        <title>Sequencing and chromosome-scale assembly of the giantPleurodeles waltlgenome.</title>
        <authorList>
            <person name="Brown T."/>
            <person name="Elewa A."/>
            <person name="Iarovenko S."/>
            <person name="Subramanian E."/>
            <person name="Araus A.J."/>
            <person name="Petzold A."/>
            <person name="Susuki M."/>
            <person name="Suzuki K.-i.T."/>
            <person name="Hayashi T."/>
            <person name="Toyoda A."/>
            <person name="Oliveira C."/>
            <person name="Osipova E."/>
            <person name="Leigh N.D."/>
            <person name="Simon A."/>
            <person name="Yun M.H."/>
        </authorList>
    </citation>
    <scope>NUCLEOTIDE SEQUENCE</scope>
    <source>
        <strain evidence="1">20211129_DDA</strain>
        <tissue evidence="1">Liver</tissue>
    </source>
</reference>
<sequence length="181" mass="20580">MPGGKTTCKHPGNTARQLLFSEVLEHLQPPPSTTGSHPPTQPHTMVDPVQEETMERILRESSVVGRRLEGMDNAITLESKSMRLDIVDFQSRVTGLEQRLSTMEGHLITTQDRDQELLCLHSKLIDLEDRSHKDNVCFFGFQESIKGTDTQSFLRMVLPKLTDLIIDPPLEFQRVHRLVPK</sequence>
<dbReference type="AlphaFoldDB" id="A0AAV7WR95"/>
<protein>
    <submittedName>
        <fullName evidence="1">Uncharacterized protein</fullName>
    </submittedName>
</protein>
<dbReference type="Proteomes" id="UP001066276">
    <property type="component" value="Chromosome 1_1"/>
</dbReference>
<dbReference type="EMBL" id="JANPWB010000001">
    <property type="protein sequence ID" value="KAJ1216589.1"/>
    <property type="molecule type" value="Genomic_DNA"/>
</dbReference>
<keyword evidence="2" id="KW-1185">Reference proteome</keyword>
<comment type="caution">
    <text evidence="1">The sequence shown here is derived from an EMBL/GenBank/DDBJ whole genome shotgun (WGS) entry which is preliminary data.</text>
</comment>
<name>A0AAV7WR95_PLEWA</name>
<evidence type="ECO:0000313" key="2">
    <source>
        <dbReference type="Proteomes" id="UP001066276"/>
    </source>
</evidence>
<organism evidence="1 2">
    <name type="scientific">Pleurodeles waltl</name>
    <name type="common">Iberian ribbed newt</name>
    <dbReference type="NCBI Taxonomy" id="8319"/>
    <lineage>
        <taxon>Eukaryota</taxon>
        <taxon>Metazoa</taxon>
        <taxon>Chordata</taxon>
        <taxon>Craniata</taxon>
        <taxon>Vertebrata</taxon>
        <taxon>Euteleostomi</taxon>
        <taxon>Amphibia</taxon>
        <taxon>Batrachia</taxon>
        <taxon>Caudata</taxon>
        <taxon>Salamandroidea</taxon>
        <taxon>Salamandridae</taxon>
        <taxon>Pleurodelinae</taxon>
        <taxon>Pleurodeles</taxon>
    </lineage>
</organism>